<feature type="compositionally biased region" description="Basic and acidic residues" evidence="1">
    <location>
        <begin position="28"/>
        <end position="57"/>
    </location>
</feature>
<protein>
    <submittedName>
        <fullName evidence="2">Uncharacterized protein</fullName>
    </submittedName>
</protein>
<name>A0AAV6L7V3_9ERIC</name>
<evidence type="ECO:0000256" key="1">
    <source>
        <dbReference type="SAM" id="MobiDB-lite"/>
    </source>
</evidence>
<evidence type="ECO:0000313" key="3">
    <source>
        <dbReference type="Proteomes" id="UP000823749"/>
    </source>
</evidence>
<dbReference type="AlphaFoldDB" id="A0AAV6L7V3"/>
<evidence type="ECO:0000313" key="2">
    <source>
        <dbReference type="EMBL" id="KAG5561130.1"/>
    </source>
</evidence>
<keyword evidence="3" id="KW-1185">Reference proteome</keyword>
<feature type="region of interest" description="Disordered" evidence="1">
    <location>
        <begin position="1"/>
        <end position="70"/>
    </location>
</feature>
<feature type="compositionally biased region" description="Polar residues" evidence="1">
    <location>
        <begin position="58"/>
        <end position="70"/>
    </location>
</feature>
<gene>
    <name evidence="2" type="ORF">RHGRI_004217</name>
</gene>
<reference evidence="2" key="1">
    <citation type="submission" date="2020-08" db="EMBL/GenBank/DDBJ databases">
        <title>Plant Genome Project.</title>
        <authorList>
            <person name="Zhang R.-G."/>
        </authorList>
    </citation>
    <scope>NUCLEOTIDE SEQUENCE</scope>
    <source>
        <strain evidence="2">WSP0</strain>
        <tissue evidence="2">Leaf</tissue>
    </source>
</reference>
<organism evidence="2 3">
    <name type="scientific">Rhododendron griersonianum</name>
    <dbReference type="NCBI Taxonomy" id="479676"/>
    <lineage>
        <taxon>Eukaryota</taxon>
        <taxon>Viridiplantae</taxon>
        <taxon>Streptophyta</taxon>
        <taxon>Embryophyta</taxon>
        <taxon>Tracheophyta</taxon>
        <taxon>Spermatophyta</taxon>
        <taxon>Magnoliopsida</taxon>
        <taxon>eudicotyledons</taxon>
        <taxon>Gunneridae</taxon>
        <taxon>Pentapetalae</taxon>
        <taxon>asterids</taxon>
        <taxon>Ericales</taxon>
        <taxon>Ericaceae</taxon>
        <taxon>Ericoideae</taxon>
        <taxon>Rhodoreae</taxon>
        <taxon>Rhododendron</taxon>
    </lineage>
</organism>
<dbReference type="EMBL" id="JACTNZ010000002">
    <property type="protein sequence ID" value="KAG5561130.1"/>
    <property type="molecule type" value="Genomic_DNA"/>
</dbReference>
<dbReference type="Proteomes" id="UP000823749">
    <property type="component" value="Chromosome 2"/>
</dbReference>
<sequence>MVKLNPAESSSLSTIPEPPPEELVMPELEPKEEQALSTDEPMRKDGEDGEAGSDRSLRTSNLLGSLSSPP</sequence>
<comment type="caution">
    <text evidence="2">The sequence shown here is derived from an EMBL/GenBank/DDBJ whole genome shotgun (WGS) entry which is preliminary data.</text>
</comment>
<proteinExistence type="predicted"/>
<accession>A0AAV6L7V3</accession>